<dbReference type="InterPro" id="IPR000843">
    <property type="entry name" value="HTH_LacI"/>
</dbReference>
<gene>
    <name evidence="5" type="ORF">QO011_000147</name>
</gene>
<comment type="subcellular location">
    <subcellularLocation>
        <location evidence="1">Cell envelope</location>
    </subcellularLocation>
</comment>
<evidence type="ECO:0000313" key="5">
    <source>
        <dbReference type="EMBL" id="MDQ0467152.1"/>
    </source>
</evidence>
<dbReference type="EMBL" id="JAUSVX010000001">
    <property type="protein sequence ID" value="MDQ0467152.1"/>
    <property type="molecule type" value="Genomic_DNA"/>
</dbReference>
<accession>A0ABU0IYQ9</accession>
<proteinExistence type="inferred from homology"/>
<dbReference type="Gene3D" id="3.40.50.2300">
    <property type="match status" value="2"/>
</dbReference>
<evidence type="ECO:0000259" key="4">
    <source>
        <dbReference type="PROSITE" id="PS50932"/>
    </source>
</evidence>
<dbReference type="CDD" id="cd01392">
    <property type="entry name" value="HTH_LacI"/>
    <property type="match status" value="1"/>
</dbReference>
<organism evidence="5 6">
    <name type="scientific">Labrys wisconsinensis</name>
    <dbReference type="NCBI Taxonomy" id="425677"/>
    <lineage>
        <taxon>Bacteria</taxon>
        <taxon>Pseudomonadati</taxon>
        <taxon>Pseudomonadota</taxon>
        <taxon>Alphaproteobacteria</taxon>
        <taxon>Hyphomicrobiales</taxon>
        <taxon>Xanthobacteraceae</taxon>
        <taxon>Labrys</taxon>
    </lineage>
</organism>
<evidence type="ECO:0000256" key="3">
    <source>
        <dbReference type="ARBA" id="ARBA00022729"/>
    </source>
</evidence>
<reference evidence="5 6" key="1">
    <citation type="submission" date="2023-07" db="EMBL/GenBank/DDBJ databases">
        <title>Genomic Encyclopedia of Type Strains, Phase IV (KMG-IV): sequencing the most valuable type-strain genomes for metagenomic binning, comparative biology and taxonomic classification.</title>
        <authorList>
            <person name="Goeker M."/>
        </authorList>
    </citation>
    <scope>NUCLEOTIDE SEQUENCE [LARGE SCALE GENOMIC DNA]</scope>
    <source>
        <strain evidence="5 6">DSM 19619</strain>
    </source>
</reference>
<comment type="caution">
    <text evidence="5">The sequence shown here is derived from an EMBL/GenBank/DDBJ whole genome shotgun (WGS) entry which is preliminary data.</text>
</comment>
<dbReference type="PROSITE" id="PS00356">
    <property type="entry name" value="HTH_LACI_1"/>
    <property type="match status" value="1"/>
</dbReference>
<dbReference type="RefSeq" id="WP_307266422.1">
    <property type="nucleotide sequence ID" value="NZ_JAUSVX010000001.1"/>
</dbReference>
<dbReference type="SUPFAM" id="SSF53822">
    <property type="entry name" value="Periplasmic binding protein-like I"/>
    <property type="match status" value="1"/>
</dbReference>
<name>A0ABU0IYQ9_9HYPH</name>
<dbReference type="Gene3D" id="1.10.260.40">
    <property type="entry name" value="lambda repressor-like DNA-binding domains"/>
    <property type="match status" value="1"/>
</dbReference>
<dbReference type="Pfam" id="PF00356">
    <property type="entry name" value="LacI"/>
    <property type="match status" value="1"/>
</dbReference>
<keyword evidence="3" id="KW-0732">Signal</keyword>
<dbReference type="PROSITE" id="PS50932">
    <property type="entry name" value="HTH_LACI_2"/>
    <property type="match status" value="1"/>
</dbReference>
<dbReference type="PANTHER" id="PTHR46847:SF1">
    <property type="entry name" value="D-ALLOSE-BINDING PERIPLASMIC PROTEIN-RELATED"/>
    <property type="match status" value="1"/>
</dbReference>
<dbReference type="InterPro" id="IPR028082">
    <property type="entry name" value="Peripla_BP_I"/>
</dbReference>
<dbReference type="Pfam" id="PF13407">
    <property type="entry name" value="Peripla_BP_4"/>
    <property type="match status" value="1"/>
</dbReference>
<dbReference type="InterPro" id="IPR010982">
    <property type="entry name" value="Lambda_DNA-bd_dom_sf"/>
</dbReference>
<protein>
    <submittedName>
        <fullName evidence="5">LacI family transcriptional regulator</fullName>
    </submittedName>
</protein>
<sequence length="343" mass="37093">MAKRPTITDLAEAAGVSVATVDRLLNGRHAVREETARLIYDAAQAIGFHAAGLLRQRIERDVPPYRLGFVLQRPEQHFYASLGEHIVRAVAAAREFRGIPTLEHVTEQSPAAVTAKLRALAGRCQAVAVVSVDHPLIAAAVAELRDKGVPVFSLLSDFAAGVRAGYVGVDNRKAGRTAAWAIARTARQAGKVGLFVGSHRFLGHEMREIGLRSYFRENAPQFEVLDSYVNLEERRIAYEATFDLLHRHPDLAGFYVAGGGMEGVIEALREEGGGRDVVAVCNEITPDSRAALAENIITMVIATPVARLAAELVQIMAAAIASPAQEPPGQTFLPFDLYTSENI</sequence>
<evidence type="ECO:0000256" key="1">
    <source>
        <dbReference type="ARBA" id="ARBA00004196"/>
    </source>
</evidence>
<dbReference type="PANTHER" id="PTHR46847">
    <property type="entry name" value="D-ALLOSE-BINDING PERIPLASMIC PROTEIN-RELATED"/>
    <property type="match status" value="1"/>
</dbReference>
<comment type="similarity">
    <text evidence="2">Belongs to the bacterial solute-binding protein 2 family.</text>
</comment>
<keyword evidence="6" id="KW-1185">Reference proteome</keyword>
<dbReference type="SUPFAM" id="SSF47413">
    <property type="entry name" value="lambda repressor-like DNA-binding domains"/>
    <property type="match status" value="1"/>
</dbReference>
<dbReference type="InterPro" id="IPR025997">
    <property type="entry name" value="SBP_2_dom"/>
</dbReference>
<feature type="domain" description="HTH lacI-type" evidence="4">
    <location>
        <begin position="5"/>
        <end position="56"/>
    </location>
</feature>
<dbReference type="SMART" id="SM00354">
    <property type="entry name" value="HTH_LACI"/>
    <property type="match status" value="1"/>
</dbReference>
<dbReference type="Proteomes" id="UP001242480">
    <property type="component" value="Unassembled WGS sequence"/>
</dbReference>
<dbReference type="CDD" id="cd06307">
    <property type="entry name" value="PBP1_sugar_binding"/>
    <property type="match status" value="1"/>
</dbReference>
<evidence type="ECO:0000256" key="2">
    <source>
        <dbReference type="ARBA" id="ARBA00007639"/>
    </source>
</evidence>
<evidence type="ECO:0000313" key="6">
    <source>
        <dbReference type="Proteomes" id="UP001242480"/>
    </source>
</evidence>